<name>A0A067Q032_9AGAM</name>
<proteinExistence type="predicted"/>
<dbReference type="GO" id="GO:0016020">
    <property type="term" value="C:membrane"/>
    <property type="evidence" value="ECO:0007669"/>
    <property type="project" value="TreeGrafter"/>
</dbReference>
<sequence length="956" mass="105232">MFAKIPSKLTAPFGLLGDEPKLGFRSQPGGIAKLATTRNISDTDSYWNQQFVELFDSASDVFSLISPHDIRRALHEAPENVATLIRVISGRLFNLVSDHTFPAPTNASVSSFASSLIKTSTGTSERNTTKEALNCIRMLQRVLPVVFELEGETTRFELEVLWKRVEVDDDAHGWGGSGHGQESSEEPQFVIDDEDEEEGGRPQSPKATRNGSTKPKKTLPSLTERLFGCLIDLLFCCGFTLPSKIQVDHYKINYVIWEKGVGSTVDPGPSHQYDSNKTEVLRLLLVLLSKQIYVSPSALLIVPSPYTLHFVQKTPRRDVLTVLCSLLNTAMNFAQPGNTTGASSIGSAIGGVAAKLPYNHLVWKGEDPRTALVGTCFQVLCVLADFQGGNARDVVVGSDDNQSFAPTAKTNAFRYFLAKLHRTQDFTFITDGVLGILEQQMATINNLLPGSRKSVSYIVDTIVFFWKMIELNKKYRAYVLESDRAVDITAYLLCYTLEIKDKPQQHGLCRALSYIVQMLSAERAFGLKLSSPVKAQLPAKWHPVGTAGDFMVNAVYSIVATTSGSLNALYPALIIALSNCAPYFKNLSVAAATRLIQLFTSFSHSLFLLSDEGHPRLLYFMLEVFNSVILHNLSDNPNLLYAILQSHKTFEDLGTFTLAKGLRDVRRAQLAKEEQAQAQAQKAAEKKMKGKHYSPDDLEAGLGERDPGGEKARLLEHEHENESQDALGLSGVSPHSRGGESQRESEDDLPSTQPLMSPTLGDIPTPIGQSMSQPSEKARGKMKERRSLSLDGSLERVAAAGIGRNGFVPTQEWVTSWQQGLPLDPIMLVISELYPKLQEMQASRSKPATTGAIIDFLASATLKDVLPPAPPLAPRRFIWSDASIIWLTSLIWGEIYVRGMAPLGIWNSTNVRLFYVKHTQTPQRQISETVSHVMGGLLGRTPSTDVSQGPRLRPTS</sequence>
<keyword evidence="3" id="KW-1185">Reference proteome</keyword>
<dbReference type="OrthoDB" id="432953at2759"/>
<reference evidence="3" key="1">
    <citation type="journal article" date="2014" name="Proc. Natl. Acad. Sci. U.S.A.">
        <title>Extensive sampling of basidiomycete genomes demonstrates inadequacy of the white-rot/brown-rot paradigm for wood decay fungi.</title>
        <authorList>
            <person name="Riley R."/>
            <person name="Salamov A.A."/>
            <person name="Brown D.W."/>
            <person name="Nagy L.G."/>
            <person name="Floudas D."/>
            <person name="Held B.W."/>
            <person name="Levasseur A."/>
            <person name="Lombard V."/>
            <person name="Morin E."/>
            <person name="Otillar R."/>
            <person name="Lindquist E.A."/>
            <person name="Sun H."/>
            <person name="LaButti K.M."/>
            <person name="Schmutz J."/>
            <person name="Jabbour D."/>
            <person name="Luo H."/>
            <person name="Baker S.E."/>
            <person name="Pisabarro A.G."/>
            <person name="Walton J.D."/>
            <person name="Blanchette R.A."/>
            <person name="Henrissat B."/>
            <person name="Martin F."/>
            <person name="Cullen D."/>
            <person name="Hibbett D.S."/>
            <person name="Grigoriev I.V."/>
        </authorList>
    </citation>
    <scope>NUCLEOTIDE SEQUENCE [LARGE SCALE GENOMIC DNA]</scope>
    <source>
        <strain evidence="3">MUCL 33604</strain>
    </source>
</reference>
<dbReference type="PANTHER" id="PTHR21575">
    <property type="entry name" value="PROTEIN HID1"/>
    <property type="match status" value="1"/>
</dbReference>
<dbReference type="PANTHER" id="PTHR21575:SF12">
    <property type="entry name" value="PROTEIN HID1"/>
    <property type="match status" value="1"/>
</dbReference>
<evidence type="ECO:0000256" key="1">
    <source>
        <dbReference type="SAM" id="MobiDB-lite"/>
    </source>
</evidence>
<dbReference type="STRING" id="933084.A0A067Q032"/>
<feature type="compositionally biased region" description="Basic and acidic residues" evidence="1">
    <location>
        <begin position="776"/>
        <end position="788"/>
    </location>
</feature>
<evidence type="ECO:0000313" key="3">
    <source>
        <dbReference type="Proteomes" id="UP000027265"/>
    </source>
</evidence>
<dbReference type="AlphaFoldDB" id="A0A067Q032"/>
<dbReference type="Proteomes" id="UP000027265">
    <property type="component" value="Unassembled WGS sequence"/>
</dbReference>
<evidence type="ECO:0000313" key="2">
    <source>
        <dbReference type="EMBL" id="KDQ59485.1"/>
    </source>
</evidence>
<dbReference type="GO" id="GO:0000138">
    <property type="term" value="C:Golgi trans cisterna"/>
    <property type="evidence" value="ECO:0007669"/>
    <property type="project" value="TreeGrafter"/>
</dbReference>
<feature type="compositionally biased region" description="Basic and acidic residues" evidence="1">
    <location>
        <begin position="702"/>
        <end position="722"/>
    </location>
</feature>
<dbReference type="FunCoup" id="A0A067Q032">
    <property type="interactions" value="4"/>
</dbReference>
<dbReference type="HOGENOM" id="CLU_007392_0_0_1"/>
<protein>
    <submittedName>
        <fullName evidence="2">Uncharacterized protein</fullName>
    </submittedName>
</protein>
<dbReference type="GO" id="GO:0005797">
    <property type="term" value="C:Golgi medial cisterna"/>
    <property type="evidence" value="ECO:0007669"/>
    <property type="project" value="TreeGrafter"/>
</dbReference>
<dbReference type="InterPro" id="IPR026705">
    <property type="entry name" value="Hid-1/Ecm30"/>
</dbReference>
<dbReference type="InParanoid" id="A0A067Q032"/>
<feature type="region of interest" description="Disordered" evidence="1">
    <location>
        <begin position="673"/>
        <end position="790"/>
    </location>
</feature>
<gene>
    <name evidence="2" type="ORF">JAAARDRAFT_126665</name>
</gene>
<accession>A0A067Q032</accession>
<organism evidence="2 3">
    <name type="scientific">Jaapia argillacea MUCL 33604</name>
    <dbReference type="NCBI Taxonomy" id="933084"/>
    <lineage>
        <taxon>Eukaryota</taxon>
        <taxon>Fungi</taxon>
        <taxon>Dikarya</taxon>
        <taxon>Basidiomycota</taxon>
        <taxon>Agaricomycotina</taxon>
        <taxon>Agaricomycetes</taxon>
        <taxon>Agaricomycetidae</taxon>
        <taxon>Jaapiales</taxon>
        <taxon>Jaapiaceae</taxon>
        <taxon>Jaapia</taxon>
    </lineage>
</organism>
<dbReference type="Pfam" id="PF12722">
    <property type="entry name" value="Hid1"/>
    <property type="match status" value="1"/>
</dbReference>
<dbReference type="EMBL" id="KL197715">
    <property type="protein sequence ID" value="KDQ59485.1"/>
    <property type="molecule type" value="Genomic_DNA"/>
</dbReference>
<feature type="region of interest" description="Disordered" evidence="1">
    <location>
        <begin position="193"/>
        <end position="217"/>
    </location>
</feature>